<name>A0A8J3EWR8_9BACI</name>
<dbReference type="AlphaFoldDB" id="A0A8J3EWR8"/>
<feature type="chain" id="PRO_5035185544" evidence="1">
    <location>
        <begin position="28"/>
        <end position="176"/>
    </location>
</feature>
<evidence type="ECO:0000313" key="3">
    <source>
        <dbReference type="Proteomes" id="UP000626244"/>
    </source>
</evidence>
<keyword evidence="3" id="KW-1185">Reference proteome</keyword>
<keyword evidence="1" id="KW-0732">Signal</keyword>
<evidence type="ECO:0000313" key="2">
    <source>
        <dbReference type="EMBL" id="GGI11805.1"/>
    </source>
</evidence>
<protein>
    <submittedName>
        <fullName evidence="2">Uncharacterized protein</fullName>
    </submittedName>
</protein>
<comment type="caution">
    <text evidence="2">The sequence shown here is derived from an EMBL/GenBank/DDBJ whole genome shotgun (WGS) entry which is preliminary data.</text>
</comment>
<accession>A0A8J3EWR8</accession>
<dbReference type="Proteomes" id="UP000626244">
    <property type="component" value="Unassembled WGS sequence"/>
</dbReference>
<dbReference type="EMBL" id="BMHB01000001">
    <property type="protein sequence ID" value="GGI11805.1"/>
    <property type="molecule type" value="Genomic_DNA"/>
</dbReference>
<sequence length="176" mass="19483">MVKHKTKLFTVLGISTALLVGAGTTYAAQKEKNESVKTVQSNQIKQVKTTVKAPSAKEIQSVLKGQPTPSNIKVEGFFSTKGQPDYTADYFLNDEKLFSILKINAQELKQELATGKTVVEIAASKNVSKQQVIDAIAQTQAQIQVGNNDDQMEQMKKNIEPKVVHIIEHKTETLWK</sequence>
<reference evidence="3" key="1">
    <citation type="journal article" date="2019" name="Int. J. Syst. Evol. Microbiol.">
        <title>The Global Catalogue of Microorganisms (GCM) 10K type strain sequencing project: providing services to taxonomists for standard genome sequencing and annotation.</title>
        <authorList>
            <consortium name="The Broad Institute Genomics Platform"/>
            <consortium name="The Broad Institute Genome Sequencing Center for Infectious Disease"/>
            <person name="Wu L."/>
            <person name="Ma J."/>
        </authorList>
    </citation>
    <scope>NUCLEOTIDE SEQUENCE [LARGE SCALE GENOMIC DNA]</scope>
    <source>
        <strain evidence="3">CGMCC 1.14993</strain>
    </source>
</reference>
<feature type="signal peptide" evidence="1">
    <location>
        <begin position="1"/>
        <end position="27"/>
    </location>
</feature>
<gene>
    <name evidence="2" type="ORF">GCM10007380_09680</name>
</gene>
<evidence type="ECO:0000256" key="1">
    <source>
        <dbReference type="SAM" id="SignalP"/>
    </source>
</evidence>
<organism evidence="2 3">
    <name type="scientific">Gottfriedia solisilvae</name>
    <dbReference type="NCBI Taxonomy" id="1516104"/>
    <lineage>
        <taxon>Bacteria</taxon>
        <taxon>Bacillati</taxon>
        <taxon>Bacillota</taxon>
        <taxon>Bacilli</taxon>
        <taxon>Bacillales</taxon>
        <taxon>Bacillaceae</taxon>
        <taxon>Gottfriedia</taxon>
    </lineage>
</organism>
<proteinExistence type="predicted"/>